<evidence type="ECO:0000313" key="1">
    <source>
        <dbReference type="EMBL" id="KAI3887286.1"/>
    </source>
</evidence>
<accession>A0AAD4SC48</accession>
<gene>
    <name evidence="1" type="ORF">MKW98_031238</name>
</gene>
<organism evidence="1 2">
    <name type="scientific">Papaver atlanticum</name>
    <dbReference type="NCBI Taxonomy" id="357466"/>
    <lineage>
        <taxon>Eukaryota</taxon>
        <taxon>Viridiplantae</taxon>
        <taxon>Streptophyta</taxon>
        <taxon>Embryophyta</taxon>
        <taxon>Tracheophyta</taxon>
        <taxon>Spermatophyta</taxon>
        <taxon>Magnoliopsida</taxon>
        <taxon>Ranunculales</taxon>
        <taxon>Papaveraceae</taxon>
        <taxon>Papaveroideae</taxon>
        <taxon>Papaver</taxon>
    </lineage>
</organism>
<proteinExistence type="predicted"/>
<dbReference type="EMBL" id="JAJJMB010012102">
    <property type="protein sequence ID" value="KAI3887286.1"/>
    <property type="molecule type" value="Genomic_DNA"/>
</dbReference>
<keyword evidence="2" id="KW-1185">Reference proteome</keyword>
<dbReference type="Proteomes" id="UP001202328">
    <property type="component" value="Unassembled WGS sequence"/>
</dbReference>
<dbReference type="AlphaFoldDB" id="A0AAD4SC48"/>
<evidence type="ECO:0000313" key="2">
    <source>
        <dbReference type="Proteomes" id="UP001202328"/>
    </source>
</evidence>
<comment type="caution">
    <text evidence="1">The sequence shown here is derived from an EMBL/GenBank/DDBJ whole genome shotgun (WGS) entry which is preliminary data.</text>
</comment>
<name>A0AAD4SC48_9MAGN</name>
<sequence length="51" mass="5691">MQRIADLEALLAHDELGTANTAYQASFIRIAELRKYKTVTPSTDAEIRNSP</sequence>
<reference evidence="1" key="1">
    <citation type="submission" date="2022-04" db="EMBL/GenBank/DDBJ databases">
        <title>A functionally conserved STORR gene fusion in Papaver species that diverged 16.8 million years ago.</title>
        <authorList>
            <person name="Catania T."/>
        </authorList>
    </citation>
    <scope>NUCLEOTIDE SEQUENCE</scope>
    <source>
        <strain evidence="1">S-188037</strain>
    </source>
</reference>
<protein>
    <submittedName>
        <fullName evidence="1">Uncharacterized protein</fullName>
    </submittedName>
</protein>